<dbReference type="PANTHER" id="PTHR32120:SF11">
    <property type="entry name" value="SMALL RIBOSOMAL SUBUNIT BIOGENESIS GTPASE RSGA 1, MITOCHONDRIAL-RELATED"/>
    <property type="match status" value="1"/>
</dbReference>
<dbReference type="AlphaFoldDB" id="A0A538UB90"/>
<dbReference type="GO" id="GO:0003924">
    <property type="term" value="F:GTPase activity"/>
    <property type="evidence" value="ECO:0007669"/>
    <property type="project" value="InterPro"/>
</dbReference>
<feature type="domain" description="EngC GTPase" evidence="1">
    <location>
        <begin position="73"/>
        <end position="145"/>
    </location>
</feature>
<dbReference type="GO" id="GO:0005525">
    <property type="term" value="F:GTP binding"/>
    <property type="evidence" value="ECO:0007669"/>
    <property type="project" value="InterPro"/>
</dbReference>
<dbReference type="Proteomes" id="UP000319836">
    <property type="component" value="Unassembled WGS sequence"/>
</dbReference>
<name>A0A538UB90_UNCEI</name>
<comment type="caution">
    <text evidence="2">The sequence shown here is derived from an EMBL/GenBank/DDBJ whole genome shotgun (WGS) entry which is preliminary data.</text>
</comment>
<dbReference type="PANTHER" id="PTHR32120">
    <property type="entry name" value="SMALL RIBOSOMAL SUBUNIT BIOGENESIS GTPASE RSGA"/>
    <property type="match status" value="1"/>
</dbReference>
<sequence length="152" mass="16405">MAVERETTTADVVRVDFGGCLLRLGEGLARARASGRLMGARKALGDAVVVGDRVQVQWIENNRGARDYVITDVAPRRNAFHRRAVGRATAQQVVASNLDQVVHVASCADPPFRAGLADRILCQAEHDAIPARLVLNKIDLAESGEPEVVLLD</sequence>
<evidence type="ECO:0000313" key="3">
    <source>
        <dbReference type="Proteomes" id="UP000319836"/>
    </source>
</evidence>
<gene>
    <name evidence="2" type="primary">rsgA</name>
    <name evidence="2" type="ORF">E6K80_00820</name>
</gene>
<accession>A0A538UB90</accession>
<dbReference type="EMBL" id="VBPA01000020">
    <property type="protein sequence ID" value="TMQ73171.1"/>
    <property type="molecule type" value="Genomic_DNA"/>
</dbReference>
<evidence type="ECO:0000313" key="2">
    <source>
        <dbReference type="EMBL" id="TMQ73171.1"/>
    </source>
</evidence>
<protein>
    <submittedName>
        <fullName evidence="2">GTPase RsgA</fullName>
    </submittedName>
</protein>
<dbReference type="Gene3D" id="3.40.50.300">
    <property type="entry name" value="P-loop containing nucleotide triphosphate hydrolases"/>
    <property type="match status" value="1"/>
</dbReference>
<dbReference type="InterPro" id="IPR027417">
    <property type="entry name" value="P-loop_NTPase"/>
</dbReference>
<reference evidence="2 3" key="1">
    <citation type="journal article" date="2019" name="Nat. Microbiol.">
        <title>Mediterranean grassland soil C-N compound turnover is dependent on rainfall and depth, and is mediated by genomically divergent microorganisms.</title>
        <authorList>
            <person name="Diamond S."/>
            <person name="Andeer P.F."/>
            <person name="Li Z."/>
            <person name="Crits-Christoph A."/>
            <person name="Burstein D."/>
            <person name="Anantharaman K."/>
            <person name="Lane K.R."/>
            <person name="Thomas B.C."/>
            <person name="Pan C."/>
            <person name="Northen T.R."/>
            <person name="Banfield J.F."/>
        </authorList>
    </citation>
    <scope>NUCLEOTIDE SEQUENCE [LARGE SCALE GENOMIC DNA]</scope>
    <source>
        <strain evidence="2">WS_10</strain>
    </source>
</reference>
<organism evidence="2 3">
    <name type="scientific">Eiseniibacteriota bacterium</name>
    <dbReference type="NCBI Taxonomy" id="2212470"/>
    <lineage>
        <taxon>Bacteria</taxon>
        <taxon>Candidatus Eiseniibacteriota</taxon>
    </lineage>
</organism>
<dbReference type="InterPro" id="IPR010914">
    <property type="entry name" value="RsgA_GTPase_dom"/>
</dbReference>
<feature type="non-terminal residue" evidence="2">
    <location>
        <position position="152"/>
    </location>
</feature>
<proteinExistence type="predicted"/>
<evidence type="ECO:0000259" key="1">
    <source>
        <dbReference type="Pfam" id="PF03193"/>
    </source>
</evidence>
<dbReference type="InterPro" id="IPR004881">
    <property type="entry name" value="Ribosome_biogen_GTPase_RsgA"/>
</dbReference>
<dbReference type="Pfam" id="PF03193">
    <property type="entry name" value="RsgA_GTPase"/>
    <property type="match status" value="1"/>
</dbReference>
<dbReference type="SUPFAM" id="SSF52540">
    <property type="entry name" value="P-loop containing nucleoside triphosphate hydrolases"/>
    <property type="match status" value="1"/>
</dbReference>